<proteinExistence type="predicted"/>
<dbReference type="Pfam" id="PF13508">
    <property type="entry name" value="Acetyltransf_7"/>
    <property type="match status" value="1"/>
</dbReference>
<dbReference type="RefSeq" id="WP_103357581.1">
    <property type="nucleotide sequence ID" value="NZ_CP113107.1"/>
</dbReference>
<protein>
    <submittedName>
        <fullName evidence="2">GNAT family N-acetyltransferase</fullName>
    </submittedName>
</protein>
<dbReference type="PROSITE" id="PS51186">
    <property type="entry name" value="GNAT"/>
    <property type="match status" value="1"/>
</dbReference>
<dbReference type="InterPro" id="IPR000182">
    <property type="entry name" value="GNAT_dom"/>
</dbReference>
<dbReference type="CDD" id="cd04301">
    <property type="entry name" value="NAT_SF"/>
    <property type="match status" value="1"/>
</dbReference>
<feature type="domain" description="N-acetyltransferase" evidence="1">
    <location>
        <begin position="114"/>
        <end position="249"/>
    </location>
</feature>
<dbReference type="InterPro" id="IPR040549">
    <property type="entry name" value="DUF5613"/>
</dbReference>
<keyword evidence="3" id="KW-1185">Reference proteome</keyword>
<evidence type="ECO:0000313" key="2">
    <source>
        <dbReference type="EMBL" id="PNZ29175.1"/>
    </source>
</evidence>
<gene>
    <name evidence="2" type="ORF">CD122_03320</name>
</gene>
<dbReference type="Gene3D" id="3.40.630.30">
    <property type="match status" value="1"/>
</dbReference>
<reference evidence="2 3" key="1">
    <citation type="submission" date="2017-08" db="EMBL/GenBank/DDBJ databases">
        <title>Draft genome sequences of 64 type strains of genus Staph aureus.</title>
        <authorList>
            <person name="Cole K."/>
            <person name="Golubchik T."/>
            <person name="Russell J."/>
            <person name="Foster D."/>
            <person name="Llewelyn M."/>
            <person name="Wilson D."/>
            <person name="Crook D."/>
            <person name="Paul J."/>
        </authorList>
    </citation>
    <scope>NUCLEOTIDE SEQUENCE [LARGE SCALE GENOMIC DNA]</scope>
    <source>
        <strain evidence="2 3">DSM 21968</strain>
    </source>
</reference>
<dbReference type="GO" id="GO:0016747">
    <property type="term" value="F:acyltransferase activity, transferring groups other than amino-acyl groups"/>
    <property type="evidence" value="ECO:0007669"/>
    <property type="project" value="InterPro"/>
</dbReference>
<keyword evidence="2" id="KW-0808">Transferase</keyword>
<dbReference type="InterPro" id="IPR016181">
    <property type="entry name" value="Acyl_CoA_acyltransferase"/>
</dbReference>
<accession>A0A2K3YUC3</accession>
<dbReference type="Proteomes" id="UP000242752">
    <property type="component" value="Unassembled WGS sequence"/>
</dbReference>
<evidence type="ECO:0000313" key="3">
    <source>
        <dbReference type="Proteomes" id="UP000242752"/>
    </source>
</evidence>
<comment type="caution">
    <text evidence="2">The sequence shown here is derived from an EMBL/GenBank/DDBJ whole genome shotgun (WGS) entry which is preliminary data.</text>
</comment>
<organism evidence="2 3">
    <name type="scientific">Staphylococcus rostri</name>
    <dbReference type="NCBI Taxonomy" id="522262"/>
    <lineage>
        <taxon>Bacteria</taxon>
        <taxon>Bacillati</taxon>
        <taxon>Bacillota</taxon>
        <taxon>Bacilli</taxon>
        <taxon>Bacillales</taxon>
        <taxon>Staphylococcaceae</taxon>
        <taxon>Staphylococcus</taxon>
    </lineage>
</organism>
<dbReference type="OrthoDB" id="2213517at2"/>
<sequence length="249" mass="28492">MHVTIDDIYVDGTLIEADDRVAQYRTPDRPLKYDGNKWRYRIMPDMLTFQNDMMQQRMTHEAQGSTHLNFEFPQDCKPSVDMLQYLRTKGFSLGCVELYVIEAAQLRALTQQPIHMARVTSETLADYFAVFRPMSMEYGEAYIAETERYMRSVVEEAEHAVHYYVAYEAGQPVGVVNVIPSEHFVELDGFAVLPQCQKRGIGTRIQAAIGQLAQERPVILVADAEDTAKDMYVKQGYTYAGFQYSALLE</sequence>
<name>A0A2K3YUC3_9STAP</name>
<dbReference type="SUPFAM" id="SSF55729">
    <property type="entry name" value="Acyl-CoA N-acyltransferases (Nat)"/>
    <property type="match status" value="1"/>
</dbReference>
<evidence type="ECO:0000259" key="1">
    <source>
        <dbReference type="PROSITE" id="PS51186"/>
    </source>
</evidence>
<dbReference type="AlphaFoldDB" id="A0A2K3YUC3"/>
<dbReference type="Pfam" id="PF18467">
    <property type="entry name" value="DUF5613"/>
    <property type="match status" value="1"/>
</dbReference>
<dbReference type="EMBL" id="PPRF01000017">
    <property type="protein sequence ID" value="PNZ29175.1"/>
    <property type="molecule type" value="Genomic_DNA"/>
</dbReference>